<sequence>MNFFNTFDFIENFFPNTPLAFLIFLLSFFLLTTIFVLITAKLIKKDKKLKKNNQKKQLSIENLIEIARNKKSNINDLVFAFKYFNENFKVKQFPDKAFDFFKLILTHKNRGKVLFDIFHNKTVKLNKDFEDQLNKIEKECLNR</sequence>
<keyword evidence="1" id="KW-1133">Transmembrane helix</keyword>
<name>A0A292YB21_9BACT</name>
<evidence type="ECO:0000313" key="3">
    <source>
        <dbReference type="Proteomes" id="UP000217944"/>
    </source>
</evidence>
<dbReference type="OrthoDB" id="5373022at2"/>
<dbReference type="AlphaFoldDB" id="A0A292YB21"/>
<keyword evidence="1" id="KW-0812">Transmembrane</keyword>
<keyword evidence="3" id="KW-1185">Reference proteome</keyword>
<feature type="transmembrane region" description="Helical" evidence="1">
    <location>
        <begin position="20"/>
        <end position="43"/>
    </location>
</feature>
<proteinExistence type="predicted"/>
<evidence type="ECO:0000313" key="2">
    <source>
        <dbReference type="EMBL" id="GAX88162.1"/>
    </source>
</evidence>
<dbReference type="EMBL" id="BDME01000006">
    <property type="protein sequence ID" value="GAX88162.1"/>
    <property type="molecule type" value="Genomic_DNA"/>
</dbReference>
<keyword evidence="1" id="KW-0472">Membrane</keyword>
<dbReference type="Proteomes" id="UP000217944">
    <property type="component" value="Unassembled WGS sequence"/>
</dbReference>
<comment type="caution">
    <text evidence="2">The sequence shown here is derived from an EMBL/GenBank/DDBJ whole genome shotgun (WGS) entry which is preliminary data.</text>
</comment>
<dbReference type="RefSeq" id="WP_096259976.1">
    <property type="nucleotide sequence ID" value="NZ_BDME01000006.1"/>
</dbReference>
<gene>
    <name evidence="2" type="ORF">LNAT_P1457</name>
</gene>
<organism evidence="2 3">
    <name type="scientific">Lebetimonas natsushimae</name>
    <dbReference type="NCBI Taxonomy" id="1936991"/>
    <lineage>
        <taxon>Bacteria</taxon>
        <taxon>Pseudomonadati</taxon>
        <taxon>Campylobacterota</taxon>
        <taxon>Epsilonproteobacteria</taxon>
        <taxon>Nautiliales</taxon>
        <taxon>Nautiliaceae</taxon>
        <taxon>Lebetimonas</taxon>
    </lineage>
</organism>
<accession>A0A292YB21</accession>
<evidence type="ECO:0000256" key="1">
    <source>
        <dbReference type="SAM" id="Phobius"/>
    </source>
</evidence>
<reference evidence="2 3" key="1">
    <citation type="journal article" date="2017" name="Syst. Appl. Microbiol.">
        <title>Lebetimonas natsushimae sp. nov., a novel strictly anaerobic, moderately thermophilic chemoautotroph isolated from a deep-sea hydrothermal vent polychaete nest in the Mid-Okinawa Trough.</title>
        <authorList>
            <person name="Nagata R."/>
            <person name="Takaki Y."/>
            <person name="Tame A."/>
            <person name="Nunoura T."/>
            <person name="Muto H."/>
            <person name="Mino S."/>
            <person name="Sawayama S."/>
            <person name="Takai K."/>
            <person name="Nakagawa S."/>
        </authorList>
    </citation>
    <scope>NUCLEOTIDE SEQUENCE [LARGE SCALE GENOMIC DNA]</scope>
    <source>
        <strain evidence="2 3">HS1857</strain>
    </source>
</reference>
<protein>
    <submittedName>
        <fullName evidence="2">Uncharacterized protein</fullName>
    </submittedName>
</protein>